<dbReference type="Proteomes" id="UP000022272">
    <property type="component" value="Unassembled WGS sequence"/>
</dbReference>
<organism evidence="3 4">
    <name type="scientific">Bacteroides fragilis str. 2-F-2 #4</name>
    <dbReference type="NCBI Taxonomy" id="1339280"/>
    <lineage>
        <taxon>Bacteria</taxon>
        <taxon>Pseudomonadati</taxon>
        <taxon>Bacteroidota</taxon>
        <taxon>Bacteroidia</taxon>
        <taxon>Bacteroidales</taxon>
        <taxon>Bacteroidaceae</taxon>
        <taxon>Bacteroides</taxon>
    </lineage>
</organism>
<accession>A0A015YFR1</accession>
<evidence type="ECO:0000256" key="1">
    <source>
        <dbReference type="SAM" id="MobiDB-lite"/>
    </source>
</evidence>
<dbReference type="PATRIC" id="fig|1339280.3.peg.1451"/>
<keyword evidence="2" id="KW-0472">Membrane</keyword>
<proteinExistence type="predicted"/>
<gene>
    <name evidence="3" type="ORF">M076_1506</name>
</gene>
<feature type="transmembrane region" description="Helical" evidence="2">
    <location>
        <begin position="12"/>
        <end position="34"/>
    </location>
</feature>
<evidence type="ECO:0000256" key="2">
    <source>
        <dbReference type="SAM" id="Phobius"/>
    </source>
</evidence>
<dbReference type="GeneID" id="60368964"/>
<sequence length="65" mass="7368">METIWEKVDYLSRILCCIIMGIAYILIMIAPLYASRHEQSGQRSDEKASVDGEEKVPDNGPEPEK</sequence>
<dbReference type="AlphaFoldDB" id="A0A015YFR1"/>
<comment type="caution">
    <text evidence="3">The sequence shown here is derived from an EMBL/GenBank/DDBJ whole genome shotgun (WGS) entry which is preliminary data.</text>
</comment>
<dbReference type="RefSeq" id="WP_005800331.1">
    <property type="nucleotide sequence ID" value="NZ_JGDM01000028.1"/>
</dbReference>
<dbReference type="EMBL" id="JGDM01000028">
    <property type="protein sequence ID" value="EXZ45295.1"/>
    <property type="molecule type" value="Genomic_DNA"/>
</dbReference>
<protein>
    <submittedName>
        <fullName evidence="3">Uncharacterized protein</fullName>
    </submittedName>
</protein>
<keyword evidence="2" id="KW-0812">Transmembrane</keyword>
<feature type="region of interest" description="Disordered" evidence="1">
    <location>
        <begin position="40"/>
        <end position="65"/>
    </location>
</feature>
<keyword evidence="2" id="KW-1133">Transmembrane helix</keyword>
<evidence type="ECO:0000313" key="3">
    <source>
        <dbReference type="EMBL" id="EXZ45295.1"/>
    </source>
</evidence>
<reference evidence="3 4" key="1">
    <citation type="submission" date="2014-02" db="EMBL/GenBank/DDBJ databases">
        <authorList>
            <person name="Sears C."/>
            <person name="Carroll K."/>
            <person name="Sack B.R."/>
            <person name="Qadri F."/>
            <person name="Myers L.L."/>
            <person name="Chung G.-T."/>
            <person name="Escheverria P."/>
            <person name="Fraser C.M."/>
            <person name="Sadzewicz L."/>
            <person name="Shefchek K.A."/>
            <person name="Tallon L."/>
            <person name="Das S.P."/>
            <person name="Daugherty S."/>
            <person name="Mongodin E.F."/>
        </authorList>
    </citation>
    <scope>NUCLEOTIDE SEQUENCE [LARGE SCALE GENOMIC DNA]</scope>
    <source>
        <strain evidence="3 4">2-F-2 #4</strain>
    </source>
</reference>
<evidence type="ECO:0000313" key="4">
    <source>
        <dbReference type="Proteomes" id="UP000022272"/>
    </source>
</evidence>
<name>A0A015YFR1_BACFG</name>